<name>S9S763_MAGFU</name>
<evidence type="ECO:0000313" key="2">
    <source>
        <dbReference type="EMBL" id="EPY00494.1"/>
    </source>
</evidence>
<keyword evidence="1" id="KW-1133">Transmembrane helix</keyword>
<feature type="transmembrane region" description="Helical" evidence="1">
    <location>
        <begin position="30"/>
        <end position="54"/>
    </location>
</feature>
<dbReference type="AlphaFoldDB" id="S9S763"/>
<dbReference type="OrthoDB" id="9780267at2"/>
<dbReference type="STRING" id="1316936.K678_15841"/>
<dbReference type="InterPro" id="IPR007462">
    <property type="entry name" value="COV1-like"/>
</dbReference>
<feature type="transmembrane region" description="Helical" evidence="1">
    <location>
        <begin position="74"/>
        <end position="100"/>
    </location>
</feature>
<keyword evidence="1" id="KW-0812">Transmembrane</keyword>
<evidence type="ECO:0000313" key="3">
    <source>
        <dbReference type="Proteomes" id="UP000015350"/>
    </source>
</evidence>
<protein>
    <recommendedName>
        <fullName evidence="4">Transporter</fullName>
    </recommendedName>
</protein>
<accession>S9S763</accession>
<dbReference type="PANTHER" id="PTHR31876:SF26">
    <property type="entry name" value="PROTEIN LIKE COV 2"/>
    <property type="match status" value="1"/>
</dbReference>
<proteinExistence type="predicted"/>
<evidence type="ECO:0000256" key="1">
    <source>
        <dbReference type="SAM" id="Phobius"/>
    </source>
</evidence>
<reference evidence="2 3" key="1">
    <citation type="submission" date="2013-04" db="EMBL/GenBank/DDBJ databases">
        <authorList>
            <person name="Kuznetsov B."/>
            <person name="Ivanovsky R."/>
        </authorList>
    </citation>
    <scope>NUCLEOTIDE SEQUENCE [LARGE SCALE GENOMIC DNA]</scope>
    <source>
        <strain evidence="2 3">MGU-K5</strain>
    </source>
</reference>
<dbReference type="RefSeq" id="WP_021133452.1">
    <property type="nucleotide sequence ID" value="NZ_AQPH01000088.1"/>
</dbReference>
<dbReference type="PATRIC" id="fig|1316936.3.peg.3152"/>
<dbReference type="eggNOG" id="COG2928">
    <property type="taxonomic scope" value="Bacteria"/>
</dbReference>
<comment type="caution">
    <text evidence="2">The sequence shown here is derived from an EMBL/GenBank/DDBJ whole genome shotgun (WGS) entry which is preliminary data.</text>
</comment>
<sequence length="225" mass="24161">MSPQLDPLPARTEVSSASSSGLIARLRANFLAGLLVAAPISLTVYIVWAVISFIDSQVSSLFPPSWGVSHYLPGFGVLLALIGLTVVGALTANIAGRLVLAVSEALLGRMPVIRSIYSAIKQVVHTVLAQKAEAFREVVLLEYPRPGLWTLAFITGTTSGEVRDQFDEEMVNVFVPTTPNPTSGFLLFVPRRSVRLLSMSVEDALKMVVSTGILTPDDVETPDAR</sequence>
<dbReference type="Proteomes" id="UP000015350">
    <property type="component" value="Unassembled WGS sequence"/>
</dbReference>
<gene>
    <name evidence="2" type="ORF">K678_15841</name>
</gene>
<organism evidence="2 3">
    <name type="scientific">Magnetospirillum fulvum MGU-K5</name>
    <dbReference type="NCBI Taxonomy" id="1316936"/>
    <lineage>
        <taxon>Bacteria</taxon>
        <taxon>Pseudomonadati</taxon>
        <taxon>Pseudomonadota</taxon>
        <taxon>Alphaproteobacteria</taxon>
        <taxon>Rhodospirillales</taxon>
        <taxon>Rhodospirillaceae</taxon>
        <taxon>Magnetospirillum</taxon>
    </lineage>
</organism>
<evidence type="ECO:0008006" key="4">
    <source>
        <dbReference type="Google" id="ProtNLM"/>
    </source>
</evidence>
<dbReference type="PANTHER" id="PTHR31876">
    <property type="entry name" value="COV-LIKE PROTEIN 1"/>
    <property type="match status" value="1"/>
</dbReference>
<dbReference type="Pfam" id="PF04367">
    <property type="entry name" value="DUF502"/>
    <property type="match status" value="1"/>
</dbReference>
<dbReference type="EMBL" id="AQPH01000088">
    <property type="protein sequence ID" value="EPY00494.1"/>
    <property type="molecule type" value="Genomic_DNA"/>
</dbReference>
<keyword evidence="1" id="KW-0472">Membrane</keyword>